<dbReference type="PRINTS" id="PR00958">
    <property type="entry name" value="HOMSERKINASE"/>
</dbReference>
<keyword evidence="6 13" id="KW-0808">Transferase</keyword>
<dbReference type="PANTHER" id="PTHR20861:SF1">
    <property type="entry name" value="HOMOSERINE KINASE"/>
    <property type="match status" value="1"/>
</dbReference>
<dbReference type="GO" id="GO:0009088">
    <property type="term" value="P:threonine biosynthetic process"/>
    <property type="evidence" value="ECO:0007669"/>
    <property type="project" value="UniProtKB-UniRule"/>
</dbReference>
<comment type="caution">
    <text evidence="16">The sequence shown here is derived from an EMBL/GenBank/DDBJ whole genome shotgun (WGS) entry which is preliminary data.</text>
</comment>
<comment type="catalytic activity">
    <reaction evidence="11 13">
        <text>L-homoserine + ATP = O-phospho-L-homoserine + ADP + H(+)</text>
        <dbReference type="Rhea" id="RHEA:13985"/>
        <dbReference type="ChEBI" id="CHEBI:15378"/>
        <dbReference type="ChEBI" id="CHEBI:30616"/>
        <dbReference type="ChEBI" id="CHEBI:57476"/>
        <dbReference type="ChEBI" id="CHEBI:57590"/>
        <dbReference type="ChEBI" id="CHEBI:456216"/>
        <dbReference type="EC" id="2.7.1.39"/>
    </reaction>
</comment>
<dbReference type="InterPro" id="IPR020568">
    <property type="entry name" value="Ribosomal_Su5_D2-typ_SF"/>
</dbReference>
<evidence type="ECO:0000259" key="14">
    <source>
        <dbReference type="Pfam" id="PF00288"/>
    </source>
</evidence>
<dbReference type="InterPro" id="IPR036554">
    <property type="entry name" value="GHMP_kinase_C_sf"/>
</dbReference>
<keyword evidence="17" id="KW-1185">Reference proteome</keyword>
<comment type="pathway">
    <text evidence="1 13">Amino-acid biosynthesis; L-threonine biosynthesis; L-threonine from L-aspartate: step 4/5.</text>
</comment>
<evidence type="ECO:0000256" key="8">
    <source>
        <dbReference type="ARBA" id="ARBA00022741"/>
    </source>
</evidence>
<keyword evidence="9 13" id="KW-0418">Kinase</keyword>
<dbReference type="PROSITE" id="PS00627">
    <property type="entry name" value="GHMP_KINASES_ATP"/>
    <property type="match status" value="1"/>
</dbReference>
<keyword evidence="8 13" id="KW-0547">Nucleotide-binding</keyword>
<dbReference type="UniPathway" id="UPA00050">
    <property type="reaction ID" value="UER00064"/>
</dbReference>
<accession>A0A3D8TLI1</accession>
<dbReference type="PANTHER" id="PTHR20861">
    <property type="entry name" value="HOMOSERINE/4-DIPHOSPHOCYTIDYL-2-C-METHYL-D-ERYTHRITOL KINASE"/>
    <property type="match status" value="1"/>
</dbReference>
<feature type="binding site" evidence="13">
    <location>
        <begin position="79"/>
        <end position="89"/>
    </location>
    <ligand>
        <name>ATP</name>
        <dbReference type="ChEBI" id="CHEBI:30616"/>
    </ligand>
</feature>
<evidence type="ECO:0000256" key="9">
    <source>
        <dbReference type="ARBA" id="ARBA00022777"/>
    </source>
</evidence>
<evidence type="ECO:0000313" key="17">
    <source>
        <dbReference type="Proteomes" id="UP000257055"/>
    </source>
</evidence>
<comment type="function">
    <text evidence="12 13">Catalyzes the ATP-dependent phosphorylation of L-homoserine to L-homoserine phosphate.</text>
</comment>
<dbReference type="RefSeq" id="WP_115753947.1">
    <property type="nucleotide sequence ID" value="NZ_LARY01000003.1"/>
</dbReference>
<evidence type="ECO:0000259" key="15">
    <source>
        <dbReference type="Pfam" id="PF08544"/>
    </source>
</evidence>
<feature type="domain" description="GHMP kinase C-terminal" evidence="15">
    <location>
        <begin position="192"/>
        <end position="265"/>
    </location>
</feature>
<dbReference type="Pfam" id="PF08544">
    <property type="entry name" value="GHMP_kinases_C"/>
    <property type="match status" value="1"/>
</dbReference>
<dbReference type="InterPro" id="IPR013750">
    <property type="entry name" value="GHMP_kinase_C_dom"/>
</dbReference>
<gene>
    <name evidence="13" type="primary">thrB</name>
    <name evidence="16" type="ORF">UR08_12110</name>
</gene>
<dbReference type="SUPFAM" id="SSF54211">
    <property type="entry name" value="Ribosomal protein S5 domain 2-like"/>
    <property type="match status" value="1"/>
</dbReference>
<evidence type="ECO:0000313" key="16">
    <source>
        <dbReference type="EMBL" id="RDW99560.1"/>
    </source>
</evidence>
<dbReference type="Gene3D" id="3.30.230.10">
    <property type="match status" value="1"/>
</dbReference>
<evidence type="ECO:0000256" key="6">
    <source>
        <dbReference type="ARBA" id="ARBA00022679"/>
    </source>
</evidence>
<dbReference type="InterPro" id="IPR014721">
    <property type="entry name" value="Ribsml_uS5_D2-typ_fold_subgr"/>
</dbReference>
<dbReference type="NCBIfam" id="TIGR00191">
    <property type="entry name" value="thrB"/>
    <property type="match status" value="1"/>
</dbReference>
<evidence type="ECO:0000256" key="1">
    <source>
        <dbReference type="ARBA" id="ARBA00005015"/>
    </source>
</evidence>
<keyword evidence="10 13" id="KW-0067">ATP-binding</keyword>
<dbReference type="Proteomes" id="UP000257055">
    <property type="component" value="Unassembled WGS sequence"/>
</dbReference>
<evidence type="ECO:0000256" key="5">
    <source>
        <dbReference type="ARBA" id="ARBA00022605"/>
    </source>
</evidence>
<feature type="domain" description="GHMP kinase N-terminal" evidence="14">
    <location>
        <begin position="54"/>
        <end position="132"/>
    </location>
</feature>
<dbReference type="EC" id="2.7.1.39" evidence="3 13"/>
<evidence type="ECO:0000256" key="7">
    <source>
        <dbReference type="ARBA" id="ARBA00022697"/>
    </source>
</evidence>
<dbReference type="EMBL" id="LARY01000003">
    <property type="protein sequence ID" value="RDW99560.1"/>
    <property type="molecule type" value="Genomic_DNA"/>
</dbReference>
<dbReference type="Gene3D" id="3.30.70.890">
    <property type="entry name" value="GHMP kinase, C-terminal domain"/>
    <property type="match status" value="1"/>
</dbReference>
<dbReference type="GO" id="GO:0004413">
    <property type="term" value="F:homoserine kinase activity"/>
    <property type="evidence" value="ECO:0007669"/>
    <property type="project" value="UniProtKB-UniRule"/>
</dbReference>
<keyword evidence="5 13" id="KW-0028">Amino-acid biosynthesis</keyword>
<dbReference type="InterPro" id="IPR006203">
    <property type="entry name" value="GHMP_knse_ATP-bd_CS"/>
</dbReference>
<dbReference type="SUPFAM" id="SSF55060">
    <property type="entry name" value="GHMP Kinase, C-terminal domain"/>
    <property type="match status" value="1"/>
</dbReference>
<comment type="subcellular location">
    <subcellularLocation>
        <location evidence="13">Cytoplasm</location>
    </subcellularLocation>
</comment>
<dbReference type="HAMAP" id="MF_00384">
    <property type="entry name" value="Homoser_kinase"/>
    <property type="match status" value="1"/>
</dbReference>
<organism evidence="16 17">
    <name type="scientific">Listeria kieliensis</name>
    <dbReference type="NCBI Taxonomy" id="1621700"/>
    <lineage>
        <taxon>Bacteria</taxon>
        <taxon>Bacillati</taxon>
        <taxon>Bacillota</taxon>
        <taxon>Bacilli</taxon>
        <taxon>Bacillales</taxon>
        <taxon>Listeriaceae</taxon>
        <taxon>Listeria</taxon>
    </lineage>
</organism>
<dbReference type="GO" id="GO:0005737">
    <property type="term" value="C:cytoplasm"/>
    <property type="evidence" value="ECO:0007669"/>
    <property type="project" value="UniProtKB-SubCell"/>
</dbReference>
<evidence type="ECO:0000256" key="12">
    <source>
        <dbReference type="ARBA" id="ARBA00049954"/>
    </source>
</evidence>
<proteinExistence type="inferred from homology"/>
<dbReference type="Pfam" id="PF00288">
    <property type="entry name" value="GHMP_kinases_N"/>
    <property type="match status" value="1"/>
</dbReference>
<keyword evidence="13" id="KW-0963">Cytoplasm</keyword>
<evidence type="ECO:0000256" key="2">
    <source>
        <dbReference type="ARBA" id="ARBA00007370"/>
    </source>
</evidence>
<evidence type="ECO:0000256" key="10">
    <source>
        <dbReference type="ARBA" id="ARBA00022840"/>
    </source>
</evidence>
<dbReference type="GO" id="GO:0005524">
    <property type="term" value="F:ATP binding"/>
    <property type="evidence" value="ECO:0007669"/>
    <property type="project" value="UniProtKB-UniRule"/>
</dbReference>
<evidence type="ECO:0000256" key="13">
    <source>
        <dbReference type="HAMAP-Rule" id="MF_00384"/>
    </source>
</evidence>
<evidence type="ECO:0000256" key="11">
    <source>
        <dbReference type="ARBA" id="ARBA00049375"/>
    </source>
</evidence>
<sequence length="288" mass="30881">MRIQVPATTANLGPGFDSCGLALDLYLTLTVCEESSAWQIEHQLAGDIPKDETNMIIQVAKKIAPDLKPHRLVMESDIPPARGLGSSSAAIVAGIELANQLADLGLSRDEIVRLAVEFEGHPDNVAPAILGGLVVCAKQPDRDFYLQHAFPDAAILAVISEEALLTSESRAVLPRELSYSDAVQASSVANVMVAALVAGDLRLAGEMMERDLFHETYRAKLVPHLIEIRKKVAEFGGYAAVLSGAGPTVLVLAPHEVSETLRQELCGLGFEAEVKQLRAEPSGVRVFK</sequence>
<dbReference type="AlphaFoldDB" id="A0A3D8TLI1"/>
<keyword evidence="7 13" id="KW-0791">Threonine biosynthesis</keyword>
<evidence type="ECO:0000256" key="4">
    <source>
        <dbReference type="ARBA" id="ARBA00017858"/>
    </source>
</evidence>
<dbReference type="PIRSF" id="PIRSF000676">
    <property type="entry name" value="Homoser_kin"/>
    <property type="match status" value="1"/>
</dbReference>
<reference evidence="17" key="1">
    <citation type="submission" date="2015-04" db="EMBL/GenBank/DDBJ databases">
        <authorList>
            <person name="Schardt J."/>
            <person name="Mueller-Herbst S."/>
            <person name="Scherer S."/>
            <person name="Huptas C."/>
        </authorList>
    </citation>
    <scope>NUCLEOTIDE SEQUENCE [LARGE SCALE GENOMIC DNA]</scope>
    <source>
        <strain evidence="17">Kiel-L1</strain>
    </source>
</reference>
<dbReference type="InterPro" id="IPR006204">
    <property type="entry name" value="GHMP_kinase_N_dom"/>
</dbReference>
<comment type="similarity">
    <text evidence="2 13">Belongs to the GHMP kinase family. Homoserine kinase subfamily.</text>
</comment>
<protein>
    <recommendedName>
        <fullName evidence="4 13">Homoserine kinase</fullName>
        <shortName evidence="13">HK</shortName>
        <shortName evidence="13">HSK</shortName>
        <ecNumber evidence="3 13">2.7.1.39</ecNumber>
    </recommendedName>
</protein>
<dbReference type="InterPro" id="IPR000870">
    <property type="entry name" value="Homoserine_kinase"/>
</dbReference>
<name>A0A3D8TLI1_9LIST</name>
<evidence type="ECO:0000256" key="3">
    <source>
        <dbReference type="ARBA" id="ARBA00012078"/>
    </source>
</evidence>